<sequence length="66" mass="7601">MDSFDLGGHAYRSRRATSEELGVHPTTLSNWRCSGREPLRSYKFGHGIYYRQDDIDAYLARHRVAG</sequence>
<dbReference type="EMBL" id="BAABKN010000005">
    <property type="protein sequence ID" value="GAA4726404.1"/>
    <property type="molecule type" value="Genomic_DNA"/>
</dbReference>
<comment type="caution">
    <text evidence="2">The sequence shown here is derived from an EMBL/GenBank/DDBJ whole genome shotgun (WGS) entry which is preliminary data.</text>
</comment>
<proteinExistence type="predicted"/>
<gene>
    <name evidence="2" type="ORF">GCM10023350_06430</name>
</gene>
<dbReference type="SUPFAM" id="SSF46955">
    <property type="entry name" value="Putative DNA-binding domain"/>
    <property type="match status" value="1"/>
</dbReference>
<evidence type="ECO:0000259" key="1">
    <source>
        <dbReference type="Pfam" id="PF12728"/>
    </source>
</evidence>
<dbReference type="InterPro" id="IPR041657">
    <property type="entry name" value="HTH_17"/>
</dbReference>
<reference evidence="3" key="1">
    <citation type="journal article" date="2019" name="Int. J. Syst. Evol. Microbiol.">
        <title>The Global Catalogue of Microorganisms (GCM) 10K type strain sequencing project: providing services to taxonomists for standard genome sequencing and annotation.</title>
        <authorList>
            <consortium name="The Broad Institute Genomics Platform"/>
            <consortium name="The Broad Institute Genome Sequencing Center for Infectious Disease"/>
            <person name="Wu L."/>
            <person name="Ma J."/>
        </authorList>
    </citation>
    <scope>NUCLEOTIDE SEQUENCE [LARGE SCALE GENOMIC DNA]</scope>
    <source>
        <strain evidence="3">JCM 18532</strain>
    </source>
</reference>
<keyword evidence="3" id="KW-1185">Reference proteome</keyword>
<accession>A0ABP8YDR9</accession>
<name>A0ABP8YDR9_9ACTN</name>
<dbReference type="Pfam" id="PF12728">
    <property type="entry name" value="HTH_17"/>
    <property type="match status" value="1"/>
</dbReference>
<organism evidence="2 3">
    <name type="scientific">Nocardioides endophyticus</name>
    <dbReference type="NCBI Taxonomy" id="1353775"/>
    <lineage>
        <taxon>Bacteria</taxon>
        <taxon>Bacillati</taxon>
        <taxon>Actinomycetota</taxon>
        <taxon>Actinomycetes</taxon>
        <taxon>Propionibacteriales</taxon>
        <taxon>Nocardioidaceae</taxon>
        <taxon>Nocardioides</taxon>
    </lineage>
</organism>
<dbReference type="Proteomes" id="UP001499882">
    <property type="component" value="Unassembled WGS sequence"/>
</dbReference>
<dbReference type="Gene3D" id="1.10.1660.10">
    <property type="match status" value="1"/>
</dbReference>
<evidence type="ECO:0000313" key="3">
    <source>
        <dbReference type="Proteomes" id="UP001499882"/>
    </source>
</evidence>
<dbReference type="InterPro" id="IPR009061">
    <property type="entry name" value="DNA-bd_dom_put_sf"/>
</dbReference>
<evidence type="ECO:0000313" key="2">
    <source>
        <dbReference type="EMBL" id="GAA4726404.1"/>
    </source>
</evidence>
<protein>
    <recommendedName>
        <fullName evidence="1">Helix-turn-helix domain-containing protein</fullName>
    </recommendedName>
</protein>
<feature type="domain" description="Helix-turn-helix" evidence="1">
    <location>
        <begin position="19"/>
        <end position="63"/>
    </location>
</feature>
<dbReference type="RefSeq" id="WP_345525128.1">
    <property type="nucleotide sequence ID" value="NZ_BAABKN010000005.1"/>
</dbReference>